<dbReference type="GO" id="GO:0016491">
    <property type="term" value="F:oxidoreductase activity"/>
    <property type="evidence" value="ECO:0007669"/>
    <property type="project" value="UniProtKB-KW"/>
</dbReference>
<dbReference type="Proteomes" id="UP000030408">
    <property type="component" value="Unassembled WGS sequence"/>
</dbReference>
<evidence type="ECO:0000256" key="3">
    <source>
        <dbReference type="RuleBase" id="RU000363"/>
    </source>
</evidence>
<dbReference type="AlphaFoldDB" id="A0A0A3IVT9"/>
<comment type="caution">
    <text evidence="4">The sequence shown here is derived from an EMBL/GenBank/DDBJ whole genome shotgun (WGS) entry which is preliminary data.</text>
</comment>
<organism evidence="4 5">
    <name type="scientific">Ureibacillus sinduriensis BLB-1 = JCM 15800</name>
    <dbReference type="NCBI Taxonomy" id="1384057"/>
    <lineage>
        <taxon>Bacteria</taxon>
        <taxon>Bacillati</taxon>
        <taxon>Bacillota</taxon>
        <taxon>Bacilli</taxon>
        <taxon>Bacillales</taxon>
        <taxon>Caryophanaceae</taxon>
        <taxon>Ureibacillus</taxon>
    </lineage>
</organism>
<protein>
    <submittedName>
        <fullName evidence="4">Cytochrome C553</fullName>
    </submittedName>
</protein>
<dbReference type="PRINTS" id="PR00081">
    <property type="entry name" value="GDHRDH"/>
</dbReference>
<keyword evidence="5" id="KW-1185">Reference proteome</keyword>
<evidence type="ECO:0000313" key="4">
    <source>
        <dbReference type="EMBL" id="KGR78937.1"/>
    </source>
</evidence>
<comment type="similarity">
    <text evidence="1 3">Belongs to the short-chain dehydrogenases/reductases (SDR) family.</text>
</comment>
<name>A0A0A3IVT9_9BACL</name>
<dbReference type="PROSITE" id="PS00061">
    <property type="entry name" value="ADH_SHORT"/>
    <property type="match status" value="1"/>
</dbReference>
<accession>A0A0A3IVT9</accession>
<dbReference type="OrthoDB" id="9810734at2"/>
<proteinExistence type="inferred from homology"/>
<dbReference type="CDD" id="cd05370">
    <property type="entry name" value="SDR_c2"/>
    <property type="match status" value="1"/>
</dbReference>
<dbReference type="PANTHER" id="PTHR43669:SF3">
    <property type="entry name" value="ALCOHOL DEHYDROGENASE, PUTATIVE (AFU_ORTHOLOGUE AFUA_3G03445)-RELATED"/>
    <property type="match status" value="1"/>
</dbReference>
<dbReference type="PANTHER" id="PTHR43669">
    <property type="entry name" value="5-KETO-D-GLUCONATE 5-REDUCTASE"/>
    <property type="match status" value="1"/>
</dbReference>
<evidence type="ECO:0000256" key="1">
    <source>
        <dbReference type="ARBA" id="ARBA00006484"/>
    </source>
</evidence>
<evidence type="ECO:0000313" key="5">
    <source>
        <dbReference type="Proteomes" id="UP000030408"/>
    </source>
</evidence>
<dbReference type="Pfam" id="PF00106">
    <property type="entry name" value="adh_short"/>
    <property type="match status" value="1"/>
</dbReference>
<dbReference type="InterPro" id="IPR020904">
    <property type="entry name" value="Sc_DH/Rdtase_CS"/>
</dbReference>
<dbReference type="SUPFAM" id="SSF51735">
    <property type="entry name" value="NAD(P)-binding Rossmann-fold domains"/>
    <property type="match status" value="1"/>
</dbReference>
<gene>
    <name evidence="4" type="ORF">CD33_00655</name>
</gene>
<dbReference type="InterPro" id="IPR002347">
    <property type="entry name" value="SDR_fam"/>
</dbReference>
<dbReference type="PRINTS" id="PR00080">
    <property type="entry name" value="SDRFAMILY"/>
</dbReference>
<sequence length="255" mass="28508">MKLSGNSILITGGGSGIGLAFVEQFLKEGNEVIIVGRSEEKLAQIKEKYPQLHTKVCDVSKEQNRIQLYEWTTKEFPRLNVLINNAGIQQRVNLLNASNDWNYYQNELAINLEGPIHLSMLFTPHFIKQKEATFINITSGLAIQPGIWVPIYSATKAAMHAFTMTLRQQLENTNVEVVEVLPPAVNTDLGGAGLHTFGAPLNEFISRVFDGLRSGKIEIGYGGTEQRLTASKEEIEQGMKNAWQNFLKNNPEFMN</sequence>
<dbReference type="Gene3D" id="3.40.50.720">
    <property type="entry name" value="NAD(P)-binding Rossmann-like Domain"/>
    <property type="match status" value="1"/>
</dbReference>
<dbReference type="EMBL" id="JPVO01000027">
    <property type="protein sequence ID" value="KGR78937.1"/>
    <property type="molecule type" value="Genomic_DNA"/>
</dbReference>
<dbReference type="RefSeq" id="WP_036197148.1">
    <property type="nucleotide sequence ID" value="NZ_AVCY01000029.1"/>
</dbReference>
<dbReference type="STRING" id="1384057.CD33_00655"/>
<dbReference type="InterPro" id="IPR036291">
    <property type="entry name" value="NAD(P)-bd_dom_sf"/>
</dbReference>
<evidence type="ECO:0000256" key="2">
    <source>
        <dbReference type="ARBA" id="ARBA00023002"/>
    </source>
</evidence>
<dbReference type="eggNOG" id="COG3967">
    <property type="taxonomic scope" value="Bacteria"/>
</dbReference>
<reference evidence="4 5" key="1">
    <citation type="submission" date="2014-02" db="EMBL/GenBank/DDBJ databases">
        <title>Draft genome sequence of Lysinibacillus sinduriensis JCM 15800.</title>
        <authorList>
            <person name="Zhang F."/>
            <person name="Wang G."/>
            <person name="Zhang L."/>
        </authorList>
    </citation>
    <scope>NUCLEOTIDE SEQUENCE [LARGE SCALE GENOMIC DNA]</scope>
    <source>
        <strain evidence="4 5">JCM 15800</strain>
    </source>
</reference>
<keyword evidence="2" id="KW-0560">Oxidoreductase</keyword>